<comment type="caution">
    <text evidence="4">The sequence shown here is derived from an EMBL/GenBank/DDBJ whole genome shotgun (WGS) entry which is preliminary data.</text>
</comment>
<evidence type="ECO:0000256" key="1">
    <source>
        <dbReference type="ARBA" id="ARBA00022679"/>
    </source>
</evidence>
<dbReference type="SUPFAM" id="SSF55729">
    <property type="entry name" value="Acyl-CoA N-acyltransferases (Nat)"/>
    <property type="match status" value="1"/>
</dbReference>
<dbReference type="InterPro" id="IPR016181">
    <property type="entry name" value="Acyl_CoA_acyltransferase"/>
</dbReference>
<keyword evidence="2" id="KW-0012">Acyltransferase</keyword>
<dbReference type="EMBL" id="JACTNF010000012">
    <property type="protein sequence ID" value="MBO1075485.1"/>
    <property type="molecule type" value="Genomic_DNA"/>
</dbReference>
<keyword evidence="1" id="KW-0808">Transferase</keyword>
<evidence type="ECO:0000256" key="2">
    <source>
        <dbReference type="ARBA" id="ARBA00023315"/>
    </source>
</evidence>
<organism evidence="4 5">
    <name type="scientific">Roseomonas marmotae</name>
    <dbReference type="NCBI Taxonomy" id="2768161"/>
    <lineage>
        <taxon>Bacteria</taxon>
        <taxon>Pseudomonadati</taxon>
        <taxon>Pseudomonadota</taxon>
        <taxon>Alphaproteobacteria</taxon>
        <taxon>Acetobacterales</taxon>
        <taxon>Roseomonadaceae</taxon>
        <taxon>Roseomonas</taxon>
    </lineage>
</organism>
<dbReference type="PROSITE" id="PS51186">
    <property type="entry name" value="GNAT"/>
    <property type="match status" value="1"/>
</dbReference>
<dbReference type="Gene3D" id="3.40.630.30">
    <property type="match status" value="1"/>
</dbReference>
<dbReference type="CDD" id="cd04301">
    <property type="entry name" value="NAT_SF"/>
    <property type="match status" value="1"/>
</dbReference>
<protein>
    <submittedName>
        <fullName evidence="4">GNAT family N-acetyltransferase</fullName>
    </submittedName>
</protein>
<feature type="domain" description="N-acetyltransferase" evidence="3">
    <location>
        <begin position="4"/>
        <end position="149"/>
    </location>
</feature>
<dbReference type="InterPro" id="IPR050680">
    <property type="entry name" value="YpeA/RimI_acetyltransf"/>
</dbReference>
<keyword evidence="5" id="KW-1185">Reference proteome</keyword>
<proteinExistence type="predicted"/>
<dbReference type="PANTHER" id="PTHR43420">
    <property type="entry name" value="ACETYLTRANSFERASE"/>
    <property type="match status" value="1"/>
</dbReference>
<gene>
    <name evidence="4" type="ORF">IAI60_12800</name>
</gene>
<dbReference type="Pfam" id="PF00583">
    <property type="entry name" value="Acetyltransf_1"/>
    <property type="match status" value="1"/>
</dbReference>
<name>A0ABS3KEW6_9PROT</name>
<sequence length="149" mass="17174">MKRVQLRQLGLDEMDAAANVHRASFDERLPWLTGLHTPAEDRWFYRQRVFPGCSVWGALENDTLVGIIAFRQDWIDQFYVLPGAQGKGIGTALLEVAKSKADSLLLWTFQRNNAARRFYERRGFVAVRETDGSRNEEGEPDVLYRWVIS</sequence>
<dbReference type="Proteomes" id="UP001518990">
    <property type="component" value="Unassembled WGS sequence"/>
</dbReference>
<evidence type="ECO:0000313" key="5">
    <source>
        <dbReference type="Proteomes" id="UP001518990"/>
    </source>
</evidence>
<accession>A0ABS3KEW6</accession>
<reference evidence="4 5" key="1">
    <citation type="submission" date="2020-09" db="EMBL/GenBank/DDBJ databases">
        <title>Roseomonas.</title>
        <authorList>
            <person name="Zhu W."/>
        </authorList>
    </citation>
    <scope>NUCLEOTIDE SEQUENCE [LARGE SCALE GENOMIC DNA]</scope>
    <source>
        <strain evidence="4 5">1311</strain>
    </source>
</reference>
<evidence type="ECO:0000313" key="4">
    <source>
        <dbReference type="EMBL" id="MBO1075485.1"/>
    </source>
</evidence>
<evidence type="ECO:0000259" key="3">
    <source>
        <dbReference type="PROSITE" id="PS51186"/>
    </source>
</evidence>
<dbReference type="InterPro" id="IPR000182">
    <property type="entry name" value="GNAT_dom"/>
</dbReference>
<dbReference type="RefSeq" id="WP_207447744.1">
    <property type="nucleotide sequence ID" value="NZ_CP061094.1"/>
</dbReference>